<reference evidence="1 2" key="1">
    <citation type="submission" date="2018-03" db="EMBL/GenBank/DDBJ databases">
        <authorList>
            <person name="Keele B.F."/>
        </authorList>
    </citation>
    <scope>NUCLEOTIDE SEQUENCE [LARGE SCALE GENOMIC DNA]</scope>
    <source>
        <strain evidence="1 2">CECT 8811</strain>
    </source>
</reference>
<dbReference type="Pfam" id="PF13704">
    <property type="entry name" value="Glyco_tranf_2_4"/>
    <property type="match status" value="1"/>
</dbReference>
<evidence type="ECO:0000313" key="2">
    <source>
        <dbReference type="Proteomes" id="UP000244911"/>
    </source>
</evidence>
<dbReference type="EMBL" id="OMOI01000002">
    <property type="protein sequence ID" value="SPF78550.1"/>
    <property type="molecule type" value="Genomic_DNA"/>
</dbReference>
<accession>A0A2R8ARF6</accession>
<name>A0A2R8ARF6_9RHOB</name>
<proteinExistence type="predicted"/>
<sequence>MLTADFRDEIAKDDSIDSFSVILCARESLPVLRVFVEHYQRAGAEQIFLYIDDTKEVSDAVAEGLKPYAFVTVKGCDEAFWKEVYPDEDVPSLQQKQFALRDGAIALNKSDWLFFCDADEFIAGDRPIGMALAQLPESFPGVRLQNSEAVWGPDDDISQPFGCTYERFRFSRKQRRTKIVPMLVYGKDWREMVKGTAGHSLGKHFLRRGAYPEDSNSHYSKFDGKRIPYFPSEICEQHNWRVVHFDAISLERWQEKWGGRLSGRTNNGNLGDSRIGQGQAADRAFQTGKSQNLFRRYYKVNTWQKFMLMRLGLLRKT</sequence>
<dbReference type="RefSeq" id="WP_108857562.1">
    <property type="nucleotide sequence ID" value="NZ_OMOI01000002.1"/>
</dbReference>
<dbReference type="AlphaFoldDB" id="A0A2R8ARF6"/>
<evidence type="ECO:0008006" key="3">
    <source>
        <dbReference type="Google" id="ProtNLM"/>
    </source>
</evidence>
<evidence type="ECO:0000313" key="1">
    <source>
        <dbReference type="EMBL" id="SPF78550.1"/>
    </source>
</evidence>
<dbReference type="Proteomes" id="UP000244911">
    <property type="component" value="Unassembled WGS sequence"/>
</dbReference>
<organism evidence="1 2">
    <name type="scientific">Aliiroseovarius pelagivivens</name>
    <dbReference type="NCBI Taxonomy" id="1639690"/>
    <lineage>
        <taxon>Bacteria</taxon>
        <taxon>Pseudomonadati</taxon>
        <taxon>Pseudomonadota</taxon>
        <taxon>Alphaproteobacteria</taxon>
        <taxon>Rhodobacterales</taxon>
        <taxon>Paracoccaceae</taxon>
        <taxon>Aliiroseovarius</taxon>
    </lineage>
</organism>
<keyword evidence="2" id="KW-1185">Reference proteome</keyword>
<gene>
    <name evidence="1" type="ORF">ALP8811_02477</name>
</gene>
<dbReference type="OrthoDB" id="7203640at2"/>
<protein>
    <recommendedName>
        <fullName evidence="3">Glycosyltransferase 2-like domain-containing protein</fullName>
    </recommendedName>
</protein>